<proteinExistence type="inferred from homology"/>
<evidence type="ECO:0000256" key="12">
    <source>
        <dbReference type="SAM" id="Coils"/>
    </source>
</evidence>
<feature type="compositionally biased region" description="Acidic residues" evidence="13">
    <location>
        <begin position="66"/>
        <end position="81"/>
    </location>
</feature>
<evidence type="ECO:0000259" key="14">
    <source>
        <dbReference type="Pfam" id="PF13476"/>
    </source>
</evidence>
<feature type="region of interest" description="Disordered" evidence="13">
    <location>
        <begin position="420"/>
        <end position="525"/>
    </location>
</feature>
<evidence type="ECO:0000256" key="10">
    <source>
        <dbReference type="ARBA" id="ARBA00023204"/>
    </source>
</evidence>
<dbReference type="EMBL" id="BEYU01000001">
    <property type="protein sequence ID" value="GBG23953.1"/>
    <property type="molecule type" value="Genomic_DNA"/>
</dbReference>
<feature type="compositionally biased region" description="Basic and acidic residues" evidence="13">
    <location>
        <begin position="420"/>
        <end position="469"/>
    </location>
</feature>
<evidence type="ECO:0000256" key="4">
    <source>
        <dbReference type="ARBA" id="ARBA00022454"/>
    </source>
</evidence>
<keyword evidence="5" id="KW-0547">Nucleotide-binding</keyword>
<dbReference type="InterPro" id="IPR027417">
    <property type="entry name" value="P-loop_NTPase"/>
</dbReference>
<feature type="compositionally biased region" description="Basic and acidic residues" evidence="13">
    <location>
        <begin position="482"/>
        <end position="508"/>
    </location>
</feature>
<dbReference type="GO" id="GO:0030915">
    <property type="term" value="C:Smc5-Smc6 complex"/>
    <property type="evidence" value="ECO:0007669"/>
    <property type="project" value="TreeGrafter"/>
</dbReference>
<keyword evidence="6" id="KW-0227">DNA damage</keyword>
<dbReference type="GO" id="GO:0035861">
    <property type="term" value="C:site of double-strand break"/>
    <property type="evidence" value="ECO:0007669"/>
    <property type="project" value="TreeGrafter"/>
</dbReference>
<dbReference type="AlphaFoldDB" id="A0A2R5G690"/>
<keyword evidence="11" id="KW-0539">Nucleus</keyword>
<dbReference type="Pfam" id="PF13476">
    <property type="entry name" value="AAA_23"/>
    <property type="match status" value="1"/>
</dbReference>
<evidence type="ECO:0000313" key="16">
    <source>
        <dbReference type="Proteomes" id="UP000241890"/>
    </source>
</evidence>
<dbReference type="GO" id="GO:0000724">
    <property type="term" value="P:double-strand break repair via homologous recombination"/>
    <property type="evidence" value="ECO:0007669"/>
    <property type="project" value="TreeGrafter"/>
</dbReference>
<feature type="coiled-coil region" evidence="12">
    <location>
        <begin position="732"/>
        <end position="895"/>
    </location>
</feature>
<evidence type="ECO:0000256" key="3">
    <source>
        <dbReference type="ARBA" id="ARBA00006793"/>
    </source>
</evidence>
<comment type="subcellular location">
    <subcellularLocation>
        <location evidence="2">Chromosome</location>
    </subcellularLocation>
    <subcellularLocation>
        <location evidence="1">Nucleus</location>
    </subcellularLocation>
</comment>
<keyword evidence="4" id="KW-0158">Chromosome</keyword>
<name>A0A2R5G690_9STRA</name>
<dbReference type="GO" id="GO:0005524">
    <property type="term" value="F:ATP binding"/>
    <property type="evidence" value="ECO:0007669"/>
    <property type="project" value="UniProtKB-KW"/>
</dbReference>
<evidence type="ECO:0000256" key="11">
    <source>
        <dbReference type="ARBA" id="ARBA00023242"/>
    </source>
</evidence>
<evidence type="ECO:0000256" key="2">
    <source>
        <dbReference type="ARBA" id="ARBA00004286"/>
    </source>
</evidence>
<gene>
    <name evidence="15" type="ORF">FCC1311_001722</name>
</gene>
<dbReference type="PANTHER" id="PTHR19306:SF6">
    <property type="entry name" value="STRUCTURAL MAINTENANCE OF CHROMOSOMES PROTEIN 6"/>
    <property type="match status" value="1"/>
</dbReference>
<organism evidence="15 16">
    <name type="scientific">Hondaea fermentalgiana</name>
    <dbReference type="NCBI Taxonomy" id="2315210"/>
    <lineage>
        <taxon>Eukaryota</taxon>
        <taxon>Sar</taxon>
        <taxon>Stramenopiles</taxon>
        <taxon>Bigyra</taxon>
        <taxon>Labyrinthulomycetes</taxon>
        <taxon>Thraustochytrida</taxon>
        <taxon>Thraustochytriidae</taxon>
        <taxon>Hondaea</taxon>
    </lineage>
</organism>
<keyword evidence="8 12" id="KW-0175">Coiled coil</keyword>
<dbReference type="GO" id="GO:0003684">
    <property type="term" value="F:damaged DNA binding"/>
    <property type="evidence" value="ECO:0007669"/>
    <property type="project" value="TreeGrafter"/>
</dbReference>
<keyword evidence="16" id="KW-1185">Reference proteome</keyword>
<accession>A0A2R5G690</accession>
<feature type="region of interest" description="Disordered" evidence="13">
    <location>
        <begin position="1"/>
        <end position="83"/>
    </location>
</feature>
<evidence type="ECO:0000256" key="7">
    <source>
        <dbReference type="ARBA" id="ARBA00022840"/>
    </source>
</evidence>
<evidence type="ECO:0000256" key="1">
    <source>
        <dbReference type="ARBA" id="ARBA00004123"/>
    </source>
</evidence>
<evidence type="ECO:0000256" key="5">
    <source>
        <dbReference type="ARBA" id="ARBA00022741"/>
    </source>
</evidence>
<keyword evidence="9" id="KW-0233">DNA recombination</keyword>
<feature type="compositionally biased region" description="Acidic residues" evidence="13">
    <location>
        <begin position="34"/>
        <end position="45"/>
    </location>
</feature>
<comment type="caution">
    <text evidence="15">The sequence shown here is derived from an EMBL/GenBank/DDBJ whole genome shotgun (WGS) entry which is preliminary data.</text>
</comment>
<dbReference type="SUPFAM" id="SSF52540">
    <property type="entry name" value="P-loop containing nucleoside triphosphate hydrolases"/>
    <property type="match status" value="1"/>
</dbReference>
<evidence type="ECO:0000256" key="9">
    <source>
        <dbReference type="ARBA" id="ARBA00023172"/>
    </source>
</evidence>
<evidence type="ECO:0000256" key="8">
    <source>
        <dbReference type="ARBA" id="ARBA00023054"/>
    </source>
</evidence>
<evidence type="ECO:0000256" key="6">
    <source>
        <dbReference type="ARBA" id="ARBA00022763"/>
    </source>
</evidence>
<reference evidence="15 16" key="1">
    <citation type="submission" date="2017-12" db="EMBL/GenBank/DDBJ databases">
        <title>Sequencing, de novo assembly and annotation of complete genome of a new Thraustochytrid species, strain FCC1311.</title>
        <authorList>
            <person name="Sedici K."/>
            <person name="Godart F."/>
            <person name="Aiese Cigliano R."/>
            <person name="Sanseverino W."/>
            <person name="Barakat M."/>
            <person name="Ortet P."/>
            <person name="Marechal E."/>
            <person name="Cagnac O."/>
            <person name="Amato A."/>
        </authorList>
    </citation>
    <scope>NUCLEOTIDE SEQUENCE [LARGE SCALE GENOMIC DNA]</scope>
</reference>
<sequence length="1166" mass="134135">MSAQKRRRGGDADSADLEDVEDHEDDKEESGMIDSDDAEGDEEDGLSSNKALRREHQADVHAAGADDSDDDEDDDEDDGRDELDKADECGKVKKIECTNFMCHRRLEVNLGRHINFITGQNGSGKSAIVAALQICLGLSARNTKRGSKLSNLIRHGSNADAIVAVELLNEGPTAYKPDLYGPVIRIERVLKPSGTSSFRILNAKTKKCVSTQRRTVDDMVSRFNTFVDNPSCILDQETSKTFLRGSAKDKYNVFMRATNLEALEHLFLKEEHERARAKAALEERKKNFTIFEDKLQVVKKEIQQVDGLENHEQNLKQAKNELVWIKAQRQQDKCKVAEQEYERLHSKTEAKRKDMETYQQRVDEAEAGYESFRADVEQKQQDLVAQEDKVKRTEATLVELGKKQRAISKQLTAGKRLIQHLEDDHKKKDKERANLARDAQSRNEQKFKEAQRLREEIDEKTKDREELASRAEIAQQHMSNRHVSEDNDEERLRDLQQQLSDKKREHSQLEQNLRSLKDSAQDPKMAFGKDLPHVLNLLERNKDRFSRMPVHIGLGCKLKDQRWRIPVEHHLRNTLRNFVVAKNSDYLIMKDLCSQARIQCPQTVIMKFQDARHSIPEGRRFRSNIEGVFSFEDVLEIQDPNVYNALVDSAQIESCGLCESSTKATQVAFEDQPQGLNRLYDTHANCYQVRKSGSHYKQSGPQNRNWPPFFVNDTREFQNEARESMRIVSGDIRALENQVAQTMRAIKKQEEHFAQLRQEFNHCRRRKDALESQIEDLNSRLDRAEADVTNDDSINIKRDSLTQMMENLEADIAEKRESLRRLEGDRADLESEMEPLKAQCAQLKKQEELKREALEESHRELKRVRMTSEQDVVKLQRAQESLKKWEEREKVKKEEFDLLDTALKRARTAALQFTNGEEIDVTNKDEAEVKAAIEASQKALHQDRQQFEEQYGGDSVAVIKERLMGKYDRLKQDKKAEKAKIKYHLDILGRFKKSNRLRVKKTLDLRSFVEERMQKIFESNLSYRNHSGSVNIDQENGTLNFTWAKSGDSQMSQTQASQEVKDAGQLSGGESSFTSLAFLMALGSVMKSPWRVMDEFDVFMDQDNRKLSLELIVDAARKPSKLTNKCQFILITPHDVSSVAGAPDVHKIRMRPPESDFGRAQQTTLS</sequence>
<dbReference type="GO" id="GO:0016887">
    <property type="term" value="F:ATP hydrolysis activity"/>
    <property type="evidence" value="ECO:0007669"/>
    <property type="project" value="InterPro"/>
</dbReference>
<dbReference type="GO" id="GO:0005634">
    <property type="term" value="C:nucleus"/>
    <property type="evidence" value="ECO:0007669"/>
    <property type="project" value="UniProtKB-SubCell"/>
</dbReference>
<dbReference type="InParanoid" id="A0A2R5G690"/>
<protein>
    <submittedName>
        <fullName evidence="15">Structural maintenance of chromosomes protein 6</fullName>
    </submittedName>
</protein>
<feature type="domain" description="Rad50/SbcC-type AAA" evidence="14">
    <location>
        <begin position="94"/>
        <end position="319"/>
    </location>
</feature>
<dbReference type="Proteomes" id="UP000241890">
    <property type="component" value="Unassembled WGS sequence"/>
</dbReference>
<keyword evidence="10" id="KW-0234">DNA repair</keyword>
<evidence type="ECO:0000256" key="13">
    <source>
        <dbReference type="SAM" id="MobiDB-lite"/>
    </source>
</evidence>
<comment type="similarity">
    <text evidence="3">Belongs to the SMC family. SMC6 subfamily.</text>
</comment>
<dbReference type="GO" id="GO:0003697">
    <property type="term" value="F:single-stranded DNA binding"/>
    <property type="evidence" value="ECO:0007669"/>
    <property type="project" value="TreeGrafter"/>
</dbReference>
<dbReference type="PANTHER" id="PTHR19306">
    <property type="entry name" value="STRUCTURAL MAINTENANCE OF CHROMOSOMES 5,6 SMC5, SMC6"/>
    <property type="match status" value="1"/>
</dbReference>
<dbReference type="InterPro" id="IPR038729">
    <property type="entry name" value="Rad50/SbcC_AAA"/>
</dbReference>
<dbReference type="Gene3D" id="3.40.50.300">
    <property type="entry name" value="P-loop containing nucleotide triphosphate hydrolases"/>
    <property type="match status" value="2"/>
</dbReference>
<feature type="compositionally biased region" description="Acidic residues" evidence="13">
    <location>
        <begin position="13"/>
        <end position="28"/>
    </location>
</feature>
<evidence type="ECO:0000313" key="15">
    <source>
        <dbReference type="EMBL" id="GBG23953.1"/>
    </source>
</evidence>
<dbReference type="OrthoDB" id="10072614at2759"/>
<dbReference type="Gene3D" id="1.10.287.1490">
    <property type="match status" value="1"/>
</dbReference>
<keyword evidence="7" id="KW-0067">ATP-binding</keyword>